<protein>
    <submittedName>
        <fullName evidence="2">Uncharacterized protein</fullName>
    </submittedName>
</protein>
<comment type="caution">
    <text evidence="2">The sequence shown here is derived from an EMBL/GenBank/DDBJ whole genome shotgun (WGS) entry which is preliminary data.</text>
</comment>
<dbReference type="AlphaFoldDB" id="A0A1V4JF15"/>
<reference evidence="2 3" key="1">
    <citation type="submission" date="2016-02" db="EMBL/GenBank/DDBJ databases">
        <title>Band-tailed pigeon sequencing and assembly.</title>
        <authorList>
            <person name="Soares A.E."/>
            <person name="Novak B.J."/>
            <person name="Rice E.S."/>
            <person name="O'Connell B."/>
            <person name="Chang D."/>
            <person name="Weber S."/>
            <person name="Shapiro B."/>
        </authorList>
    </citation>
    <scope>NUCLEOTIDE SEQUENCE [LARGE SCALE GENOMIC DNA]</scope>
    <source>
        <strain evidence="2">BTP2013</strain>
        <tissue evidence="2">Blood</tissue>
    </source>
</reference>
<organism evidence="2 3">
    <name type="scientific">Patagioenas fasciata monilis</name>
    <dbReference type="NCBI Taxonomy" id="372326"/>
    <lineage>
        <taxon>Eukaryota</taxon>
        <taxon>Metazoa</taxon>
        <taxon>Chordata</taxon>
        <taxon>Craniata</taxon>
        <taxon>Vertebrata</taxon>
        <taxon>Euteleostomi</taxon>
        <taxon>Archelosauria</taxon>
        <taxon>Archosauria</taxon>
        <taxon>Dinosauria</taxon>
        <taxon>Saurischia</taxon>
        <taxon>Theropoda</taxon>
        <taxon>Coelurosauria</taxon>
        <taxon>Aves</taxon>
        <taxon>Neognathae</taxon>
        <taxon>Neoaves</taxon>
        <taxon>Columbimorphae</taxon>
        <taxon>Columbiformes</taxon>
        <taxon>Columbidae</taxon>
        <taxon>Patagioenas</taxon>
    </lineage>
</organism>
<sequence>MANSLKEVDEKLLIQAARRGSGKAAENGQRRRRRRAAGAQPARIPPSPQSAQCSHPSPPGASTASGALGHLFAPHPRGAAAAAAPIISYIAKDKSNAYACVIFNVNVFNCELES</sequence>
<dbReference type="EMBL" id="LSYS01007730">
    <property type="protein sequence ID" value="OPJ70756.1"/>
    <property type="molecule type" value="Genomic_DNA"/>
</dbReference>
<keyword evidence="3" id="KW-1185">Reference proteome</keyword>
<evidence type="ECO:0000256" key="1">
    <source>
        <dbReference type="SAM" id="MobiDB-lite"/>
    </source>
</evidence>
<dbReference type="Proteomes" id="UP000190648">
    <property type="component" value="Unassembled WGS sequence"/>
</dbReference>
<proteinExistence type="predicted"/>
<feature type="region of interest" description="Disordered" evidence="1">
    <location>
        <begin position="16"/>
        <end position="70"/>
    </location>
</feature>
<evidence type="ECO:0000313" key="2">
    <source>
        <dbReference type="EMBL" id="OPJ70756.1"/>
    </source>
</evidence>
<feature type="compositionally biased region" description="Polar residues" evidence="1">
    <location>
        <begin position="49"/>
        <end position="65"/>
    </location>
</feature>
<name>A0A1V4JF15_PATFA</name>
<gene>
    <name evidence="2" type="ORF">AV530_008599</name>
</gene>
<accession>A0A1V4JF15</accession>
<evidence type="ECO:0000313" key="3">
    <source>
        <dbReference type="Proteomes" id="UP000190648"/>
    </source>
</evidence>